<protein>
    <submittedName>
        <fullName evidence="2">Transposase</fullName>
    </submittedName>
</protein>
<accession>A0A3Q8XAU4</accession>
<evidence type="ECO:0000313" key="2">
    <source>
        <dbReference type="EMBL" id="AZN42803.1"/>
    </source>
</evidence>
<dbReference type="KEGG" id="palb:EJC50_26255"/>
<dbReference type="Proteomes" id="UP000272528">
    <property type="component" value="Chromosome"/>
</dbReference>
<feature type="transmembrane region" description="Helical" evidence="1">
    <location>
        <begin position="33"/>
        <end position="54"/>
    </location>
</feature>
<dbReference type="RefSeq" id="WP_126018823.1">
    <property type="nucleotide sequence ID" value="NZ_CP034437.1"/>
</dbReference>
<keyword evidence="3" id="KW-1185">Reference proteome</keyword>
<name>A0A3Q8XAU4_9BACL</name>
<dbReference type="EMBL" id="CP034437">
    <property type="protein sequence ID" value="AZN42803.1"/>
    <property type="molecule type" value="Genomic_DNA"/>
</dbReference>
<dbReference type="OrthoDB" id="2382012at2"/>
<evidence type="ECO:0000313" key="3">
    <source>
        <dbReference type="Proteomes" id="UP000272528"/>
    </source>
</evidence>
<organism evidence="2 3">
    <name type="scientific">Paenibacillus albus</name>
    <dbReference type="NCBI Taxonomy" id="2495582"/>
    <lineage>
        <taxon>Bacteria</taxon>
        <taxon>Bacillati</taxon>
        <taxon>Bacillota</taxon>
        <taxon>Bacilli</taxon>
        <taxon>Bacillales</taxon>
        <taxon>Paenibacillaceae</taxon>
        <taxon>Paenibacillus</taxon>
    </lineage>
</organism>
<keyword evidence="1" id="KW-1133">Transmembrane helix</keyword>
<dbReference type="AlphaFoldDB" id="A0A3Q8XAU4"/>
<gene>
    <name evidence="2" type="ORF">EJC50_26255</name>
</gene>
<reference evidence="3" key="1">
    <citation type="submission" date="2018-12" db="EMBL/GenBank/DDBJ databases">
        <title>Genome sequence of Peanibacillus sp.</title>
        <authorList>
            <person name="Subramani G."/>
            <person name="Srinivasan S."/>
            <person name="Kim M.K."/>
        </authorList>
    </citation>
    <scope>NUCLEOTIDE SEQUENCE [LARGE SCALE GENOMIC DNA]</scope>
    <source>
        <strain evidence="3">18JY67-1</strain>
    </source>
</reference>
<keyword evidence="1" id="KW-0812">Transmembrane</keyword>
<keyword evidence="1" id="KW-0472">Membrane</keyword>
<feature type="transmembrane region" description="Helical" evidence="1">
    <location>
        <begin position="66"/>
        <end position="88"/>
    </location>
</feature>
<feature type="transmembrane region" description="Helical" evidence="1">
    <location>
        <begin position="6"/>
        <end position="21"/>
    </location>
</feature>
<evidence type="ECO:0000256" key="1">
    <source>
        <dbReference type="SAM" id="Phobius"/>
    </source>
</evidence>
<sequence length="96" mass="10388">MVGFVLVGALLGAVLLIWLRGKSDGVRMLLDGLAVLAYMGFFVVAASSVARTIWDDTVFMTQVHEVLQSPIFLASGAYLGPYGLALLVRQLMDKRS</sequence>
<proteinExistence type="predicted"/>